<dbReference type="InterPro" id="IPR012349">
    <property type="entry name" value="Split_barrel_FMN-bd"/>
</dbReference>
<evidence type="ECO:0000313" key="7">
    <source>
        <dbReference type="Proteomes" id="UP000509597"/>
    </source>
</evidence>
<keyword evidence="2" id="KW-0285">Flavoprotein</keyword>
<feature type="domain" description="Flavin reductase like" evidence="5">
    <location>
        <begin position="22"/>
        <end position="177"/>
    </location>
</feature>
<dbReference type="GO" id="GO:0010181">
    <property type="term" value="F:FMN binding"/>
    <property type="evidence" value="ECO:0007669"/>
    <property type="project" value="InterPro"/>
</dbReference>
<keyword evidence="7" id="KW-1185">Reference proteome</keyword>
<dbReference type="InterPro" id="IPR002563">
    <property type="entry name" value="Flavin_Rdtase-like_dom"/>
</dbReference>
<dbReference type="SMART" id="SM00903">
    <property type="entry name" value="Flavin_Reduct"/>
    <property type="match status" value="1"/>
</dbReference>
<evidence type="ECO:0000256" key="4">
    <source>
        <dbReference type="ARBA" id="ARBA00038054"/>
    </source>
</evidence>
<dbReference type="PANTHER" id="PTHR33798">
    <property type="entry name" value="FLAVOPROTEIN OXYGENASE"/>
    <property type="match status" value="1"/>
</dbReference>
<sequence>MEWPVATLSPSEKYNLITDCVVPRPIAWVSSVDAAGKINIAPFSYFNIVSSEPMIVSLSVNRRLDDQGGSERKDTALNLAHTGDCVIHIPSHDHAPAVHATGSGTPPTQAQIDALGLQFAPSRQVKTPRIENCAVALEGRFLQQIEVGSPVVADLILVEIVHIYAADDLLHNNRVHPEPYAIAASKHPRN</sequence>
<dbReference type="Gene3D" id="2.30.110.10">
    <property type="entry name" value="Electron Transport, Fmn-binding Protein, Chain A"/>
    <property type="match status" value="1"/>
</dbReference>
<evidence type="ECO:0000256" key="1">
    <source>
        <dbReference type="ARBA" id="ARBA00001917"/>
    </source>
</evidence>
<protein>
    <submittedName>
        <fullName evidence="6">Flavin reductase family protein</fullName>
    </submittedName>
</protein>
<dbReference type="AlphaFoldDB" id="A0A7H9BHX8"/>
<dbReference type="PANTHER" id="PTHR33798:SF5">
    <property type="entry name" value="FLAVIN REDUCTASE LIKE DOMAIN-CONTAINING PROTEIN"/>
    <property type="match status" value="1"/>
</dbReference>
<evidence type="ECO:0000313" key="6">
    <source>
        <dbReference type="EMBL" id="QLG87808.1"/>
    </source>
</evidence>
<proteinExistence type="inferred from homology"/>
<dbReference type="RefSeq" id="WP_179357888.1">
    <property type="nucleotide sequence ID" value="NZ_CP058627.1"/>
</dbReference>
<dbReference type="Pfam" id="PF01613">
    <property type="entry name" value="Flavin_Reduct"/>
    <property type="match status" value="1"/>
</dbReference>
<evidence type="ECO:0000256" key="2">
    <source>
        <dbReference type="ARBA" id="ARBA00022630"/>
    </source>
</evidence>
<accession>A0A7H9BHX8</accession>
<gene>
    <name evidence="6" type="ORF">HQ393_05790</name>
</gene>
<evidence type="ECO:0000256" key="3">
    <source>
        <dbReference type="ARBA" id="ARBA00022643"/>
    </source>
</evidence>
<dbReference type="GO" id="GO:0016646">
    <property type="term" value="F:oxidoreductase activity, acting on the CH-NH group of donors, NAD or NADP as acceptor"/>
    <property type="evidence" value="ECO:0007669"/>
    <property type="project" value="UniProtKB-ARBA"/>
</dbReference>
<dbReference type="Proteomes" id="UP000509597">
    <property type="component" value="Chromosome"/>
</dbReference>
<keyword evidence="3" id="KW-0288">FMN</keyword>
<comment type="cofactor">
    <cofactor evidence="1">
        <name>FMN</name>
        <dbReference type="ChEBI" id="CHEBI:58210"/>
    </cofactor>
</comment>
<reference evidence="6 7" key="1">
    <citation type="submission" date="2020-07" db="EMBL/GenBank/DDBJ databases">
        <title>Complete genome sequence of Chitinibacter sp. 2T18.</title>
        <authorList>
            <person name="Bae J.-W."/>
            <person name="Choi J.-W."/>
        </authorList>
    </citation>
    <scope>NUCLEOTIDE SEQUENCE [LARGE SCALE GENOMIC DNA]</scope>
    <source>
        <strain evidence="6 7">2T18</strain>
    </source>
</reference>
<name>A0A7H9BHX8_9NEIS</name>
<comment type="similarity">
    <text evidence="4">Belongs to the flavoredoxin family.</text>
</comment>
<dbReference type="KEGG" id="chiz:HQ393_05790"/>
<dbReference type="EMBL" id="CP058627">
    <property type="protein sequence ID" value="QLG87808.1"/>
    <property type="molecule type" value="Genomic_DNA"/>
</dbReference>
<dbReference type="SUPFAM" id="SSF50475">
    <property type="entry name" value="FMN-binding split barrel"/>
    <property type="match status" value="1"/>
</dbReference>
<evidence type="ECO:0000259" key="5">
    <source>
        <dbReference type="SMART" id="SM00903"/>
    </source>
</evidence>
<organism evidence="6 7">
    <name type="scientific">Chitinibacter bivalviorum</name>
    <dbReference type="NCBI Taxonomy" id="2739434"/>
    <lineage>
        <taxon>Bacteria</taxon>
        <taxon>Pseudomonadati</taxon>
        <taxon>Pseudomonadota</taxon>
        <taxon>Betaproteobacteria</taxon>
        <taxon>Neisseriales</taxon>
        <taxon>Chitinibacteraceae</taxon>
        <taxon>Chitinibacter</taxon>
    </lineage>
</organism>